<dbReference type="PANTHER" id="PTHR33930:SF2">
    <property type="entry name" value="BLR3452 PROTEIN"/>
    <property type="match status" value="1"/>
</dbReference>
<sequence>MKENSQKAVDEFFSHADEIGDDLLEDFKEIMGQVPFIFKVLRQRPESFAPTALAEYMTLRPENLDPKTAELITISAAVAADADNCLNVHIKAAMENGATKEEILDTILIAAMIGKTKLLASSLRVFKTHFPDEDIPK</sequence>
<dbReference type="Gene3D" id="1.20.1290.10">
    <property type="entry name" value="AhpD-like"/>
    <property type="match status" value="1"/>
</dbReference>
<protein>
    <submittedName>
        <fullName evidence="2">Carboxymuconolactone decarboxylase family protein</fullName>
    </submittedName>
</protein>
<dbReference type="Proteomes" id="UP001301797">
    <property type="component" value="Chromosome"/>
</dbReference>
<dbReference type="KEGG" id="mefw:F1737_04815"/>
<dbReference type="GeneID" id="85229474"/>
<dbReference type="PANTHER" id="PTHR33930">
    <property type="entry name" value="ALKYL HYDROPEROXIDE REDUCTASE AHPD"/>
    <property type="match status" value="1"/>
</dbReference>
<feature type="domain" description="Carboxymuconolactone decarboxylase-like" evidence="1">
    <location>
        <begin position="51"/>
        <end position="127"/>
    </location>
</feature>
<dbReference type="NCBIfam" id="TIGR00778">
    <property type="entry name" value="ahpD_dom"/>
    <property type="match status" value="1"/>
</dbReference>
<dbReference type="AlphaFoldDB" id="A0AA97FAZ5"/>
<reference evidence="2 3" key="1">
    <citation type="submission" date="2019-09" db="EMBL/GenBank/DDBJ databases">
        <title>The complete genome of Methanoplanus sp. FWC-SCC4.</title>
        <authorList>
            <person name="Chen S.-C."/>
            <person name="Zhou Y.-Z."/>
            <person name="Lai M.-C."/>
        </authorList>
    </citation>
    <scope>NUCLEOTIDE SEQUENCE [LARGE SCALE GENOMIC DNA]</scope>
    <source>
        <strain evidence="2 3">FWC-SCC4</strain>
    </source>
</reference>
<keyword evidence="3" id="KW-1185">Reference proteome</keyword>
<name>A0AA97FAZ5_9EURY</name>
<dbReference type="EMBL" id="CP043875">
    <property type="protein sequence ID" value="WOF16075.1"/>
    <property type="molecule type" value="Genomic_DNA"/>
</dbReference>
<evidence type="ECO:0000259" key="1">
    <source>
        <dbReference type="Pfam" id="PF02627"/>
    </source>
</evidence>
<evidence type="ECO:0000313" key="3">
    <source>
        <dbReference type="Proteomes" id="UP001301797"/>
    </source>
</evidence>
<accession>A0AA97FAZ5</accession>
<dbReference type="RefSeq" id="WP_317137649.1">
    <property type="nucleotide sequence ID" value="NZ_CP043875.1"/>
</dbReference>
<organism evidence="2 3">
    <name type="scientific">Methanochimaera problematica</name>
    <dbReference type="NCBI Taxonomy" id="2609417"/>
    <lineage>
        <taxon>Archaea</taxon>
        <taxon>Methanobacteriati</taxon>
        <taxon>Methanobacteriota</taxon>
        <taxon>Stenosarchaea group</taxon>
        <taxon>Methanomicrobia</taxon>
        <taxon>Methanomicrobiales</taxon>
        <taxon>Methanomicrobiaceae</taxon>
        <taxon>Methanochimaera</taxon>
    </lineage>
</organism>
<dbReference type="InterPro" id="IPR004675">
    <property type="entry name" value="AhpD_core"/>
</dbReference>
<dbReference type="GO" id="GO:0051920">
    <property type="term" value="F:peroxiredoxin activity"/>
    <property type="evidence" value="ECO:0007669"/>
    <property type="project" value="InterPro"/>
</dbReference>
<dbReference type="InterPro" id="IPR003779">
    <property type="entry name" value="CMD-like"/>
</dbReference>
<dbReference type="InterPro" id="IPR029032">
    <property type="entry name" value="AhpD-like"/>
</dbReference>
<dbReference type="Pfam" id="PF02627">
    <property type="entry name" value="CMD"/>
    <property type="match status" value="1"/>
</dbReference>
<dbReference type="SUPFAM" id="SSF69118">
    <property type="entry name" value="AhpD-like"/>
    <property type="match status" value="1"/>
</dbReference>
<evidence type="ECO:0000313" key="2">
    <source>
        <dbReference type="EMBL" id="WOF16075.1"/>
    </source>
</evidence>
<proteinExistence type="predicted"/>
<gene>
    <name evidence="2" type="ORF">F1737_04815</name>
</gene>